<name>A0A0N1HB47_9EURO</name>
<sequence length="388" mass="42837">MEDADLILRQRRDRAKSSQRSFRQRQAAKATELQKRHDRLEELLKEIVQAHEDGTQAGLNGAIARAREELGLQPSRQTPVEADTAGSGTSRDNDSNASRSLCTSSSSTSGESGPISTPASEHGVVDLTREQSGRFSPRLDYVVLATDPDRSNKIFAPPSDIMPYVGKGEYRVAGRIMWACLEHGHRLLKKTIASERGYRFPSEQDTESDPNGAGERADVSRGLWQRALGHSKPLQDLAYLEALLDARLEFRKLGYMSQDTPPRSPPHTAGQSPTARLTKAGTDEAARQLVEGQVIHGLIARGVDLNDHWTALEIEQYIRVCVGRERFANLQQALTSTLVHPPQSQQVKELESIRMLANSLASRAVCFGDGPRWYCDNAKALVDACFPT</sequence>
<proteinExistence type="predicted"/>
<dbReference type="OrthoDB" id="4737775at2759"/>
<feature type="region of interest" description="Disordered" evidence="1">
    <location>
        <begin position="1"/>
        <end position="35"/>
    </location>
</feature>
<evidence type="ECO:0008006" key="4">
    <source>
        <dbReference type="Google" id="ProtNLM"/>
    </source>
</evidence>
<feature type="region of interest" description="Disordered" evidence="1">
    <location>
        <begin position="69"/>
        <end position="131"/>
    </location>
</feature>
<dbReference type="AlphaFoldDB" id="A0A0N1HB47"/>
<accession>A0A0N1HB47</accession>
<dbReference type="RefSeq" id="XP_018001173.1">
    <property type="nucleotide sequence ID" value="XM_018148264.1"/>
</dbReference>
<dbReference type="EMBL" id="LFJN01000010">
    <property type="protein sequence ID" value="KPI41210.1"/>
    <property type="molecule type" value="Genomic_DNA"/>
</dbReference>
<feature type="compositionally biased region" description="Basic and acidic residues" evidence="1">
    <location>
        <begin position="1"/>
        <end position="10"/>
    </location>
</feature>
<evidence type="ECO:0000256" key="1">
    <source>
        <dbReference type="SAM" id="MobiDB-lite"/>
    </source>
</evidence>
<evidence type="ECO:0000313" key="2">
    <source>
        <dbReference type="EMBL" id="KPI41210.1"/>
    </source>
</evidence>
<dbReference type="GeneID" id="28740144"/>
<gene>
    <name evidence="2" type="ORF">AB675_7863</name>
</gene>
<dbReference type="STRING" id="1664694.A0A0N1HB47"/>
<protein>
    <recommendedName>
        <fullName evidence="4">BZIP domain-containing protein</fullName>
    </recommendedName>
</protein>
<reference evidence="2 3" key="1">
    <citation type="submission" date="2015-06" db="EMBL/GenBank/DDBJ databases">
        <title>Draft genome of the ant-associated black yeast Phialophora attae CBS 131958.</title>
        <authorList>
            <person name="Moreno L.F."/>
            <person name="Stielow B.J."/>
            <person name="de Hoog S."/>
            <person name="Vicente V.A."/>
            <person name="Weiss V.A."/>
            <person name="de Vries M."/>
            <person name="Cruz L.M."/>
            <person name="Souza E.M."/>
        </authorList>
    </citation>
    <scope>NUCLEOTIDE SEQUENCE [LARGE SCALE GENOMIC DNA]</scope>
    <source>
        <strain evidence="2 3">CBS 131958</strain>
    </source>
</reference>
<feature type="region of interest" description="Disordered" evidence="1">
    <location>
        <begin position="256"/>
        <end position="282"/>
    </location>
</feature>
<dbReference type="VEuPathDB" id="FungiDB:AB675_7863"/>
<keyword evidence="3" id="KW-1185">Reference proteome</keyword>
<organism evidence="2 3">
    <name type="scientific">Cyphellophora attinorum</name>
    <dbReference type="NCBI Taxonomy" id="1664694"/>
    <lineage>
        <taxon>Eukaryota</taxon>
        <taxon>Fungi</taxon>
        <taxon>Dikarya</taxon>
        <taxon>Ascomycota</taxon>
        <taxon>Pezizomycotina</taxon>
        <taxon>Eurotiomycetes</taxon>
        <taxon>Chaetothyriomycetidae</taxon>
        <taxon>Chaetothyriales</taxon>
        <taxon>Cyphellophoraceae</taxon>
        <taxon>Cyphellophora</taxon>
    </lineage>
</organism>
<dbReference type="Proteomes" id="UP000038010">
    <property type="component" value="Unassembled WGS sequence"/>
</dbReference>
<feature type="compositionally biased region" description="Low complexity" evidence="1">
    <location>
        <begin position="95"/>
        <end position="117"/>
    </location>
</feature>
<comment type="caution">
    <text evidence="2">The sequence shown here is derived from an EMBL/GenBank/DDBJ whole genome shotgun (WGS) entry which is preliminary data.</text>
</comment>
<evidence type="ECO:0000313" key="3">
    <source>
        <dbReference type="Proteomes" id="UP000038010"/>
    </source>
</evidence>